<dbReference type="Proteomes" id="UP001081071">
    <property type="component" value="Unassembled WGS sequence"/>
</dbReference>
<dbReference type="RefSeq" id="WP_269604312.1">
    <property type="nucleotide sequence ID" value="NZ_JAPWIJ010000004.1"/>
</dbReference>
<dbReference type="InterPro" id="IPR001647">
    <property type="entry name" value="HTH_TetR"/>
</dbReference>
<accession>A0ABT4MDZ4</accession>
<sequence>MAQRERMTGSDRRQQILRIAADEFASSGLHGGSTDRIAREAGITQAYIFRIFGTKKALFSELVVASFDRVADGMREAAGTATGQEALAAMGERYYAMLEDRTALLLQLQGIAACGDSEVRDAVREAFGRMWNTVEEITGLDAVTVKAFLAFGMLLNSGAALQIHDVDRPWANGVGTRIHPGLFDHITSDTNR</sequence>
<proteinExistence type="predicted"/>
<dbReference type="PRINTS" id="PR00455">
    <property type="entry name" value="HTHTETR"/>
</dbReference>
<organism evidence="4 5">
    <name type="scientific">Rhodococcus ruber</name>
    <dbReference type="NCBI Taxonomy" id="1830"/>
    <lineage>
        <taxon>Bacteria</taxon>
        <taxon>Bacillati</taxon>
        <taxon>Actinomycetota</taxon>
        <taxon>Actinomycetes</taxon>
        <taxon>Mycobacteriales</taxon>
        <taxon>Nocardiaceae</taxon>
        <taxon>Rhodococcus</taxon>
    </lineage>
</organism>
<reference evidence="4" key="1">
    <citation type="submission" date="2022-12" db="EMBL/GenBank/DDBJ databases">
        <authorList>
            <person name="Krivoruchko A.V."/>
            <person name="Elkin A."/>
        </authorList>
    </citation>
    <scope>NUCLEOTIDE SEQUENCE</scope>
    <source>
        <strain evidence="4">IEGM 1391</strain>
    </source>
</reference>
<evidence type="ECO:0000256" key="2">
    <source>
        <dbReference type="PROSITE-ProRule" id="PRU00335"/>
    </source>
</evidence>
<dbReference type="PANTHER" id="PTHR30055:SF146">
    <property type="entry name" value="HTH-TYPE TRANSCRIPTIONAL DUAL REGULATOR CECR"/>
    <property type="match status" value="1"/>
</dbReference>
<evidence type="ECO:0000259" key="3">
    <source>
        <dbReference type="PROSITE" id="PS50977"/>
    </source>
</evidence>
<name>A0ABT4MDZ4_9NOCA</name>
<dbReference type="Pfam" id="PF00440">
    <property type="entry name" value="TetR_N"/>
    <property type="match status" value="1"/>
</dbReference>
<dbReference type="SUPFAM" id="SSF46689">
    <property type="entry name" value="Homeodomain-like"/>
    <property type="match status" value="1"/>
</dbReference>
<evidence type="ECO:0000313" key="4">
    <source>
        <dbReference type="EMBL" id="MCZ4519186.1"/>
    </source>
</evidence>
<protein>
    <submittedName>
        <fullName evidence="4">TetR/AcrR family transcriptional regulator</fullName>
    </submittedName>
</protein>
<dbReference type="EMBL" id="JAPWIJ010000004">
    <property type="protein sequence ID" value="MCZ4519186.1"/>
    <property type="molecule type" value="Genomic_DNA"/>
</dbReference>
<feature type="DNA-binding region" description="H-T-H motif" evidence="2">
    <location>
        <begin position="33"/>
        <end position="52"/>
    </location>
</feature>
<evidence type="ECO:0000256" key="1">
    <source>
        <dbReference type="ARBA" id="ARBA00023125"/>
    </source>
</evidence>
<dbReference type="PROSITE" id="PS50977">
    <property type="entry name" value="HTH_TETR_2"/>
    <property type="match status" value="1"/>
</dbReference>
<dbReference type="InterPro" id="IPR050109">
    <property type="entry name" value="HTH-type_TetR-like_transc_reg"/>
</dbReference>
<keyword evidence="5" id="KW-1185">Reference proteome</keyword>
<dbReference type="InterPro" id="IPR009057">
    <property type="entry name" value="Homeodomain-like_sf"/>
</dbReference>
<dbReference type="PANTHER" id="PTHR30055">
    <property type="entry name" value="HTH-TYPE TRANSCRIPTIONAL REGULATOR RUTR"/>
    <property type="match status" value="1"/>
</dbReference>
<dbReference type="Gene3D" id="1.10.357.10">
    <property type="entry name" value="Tetracycline Repressor, domain 2"/>
    <property type="match status" value="1"/>
</dbReference>
<comment type="caution">
    <text evidence="4">The sequence shown here is derived from an EMBL/GenBank/DDBJ whole genome shotgun (WGS) entry which is preliminary data.</text>
</comment>
<feature type="domain" description="HTH tetR-type" evidence="3">
    <location>
        <begin position="10"/>
        <end position="70"/>
    </location>
</feature>
<gene>
    <name evidence="4" type="ORF">O4220_11730</name>
</gene>
<evidence type="ECO:0000313" key="5">
    <source>
        <dbReference type="Proteomes" id="UP001081071"/>
    </source>
</evidence>
<keyword evidence="1 2" id="KW-0238">DNA-binding</keyword>